<gene>
    <name evidence="1" type="ORF">BKA14_001609</name>
</gene>
<dbReference type="Proteomes" id="UP000542742">
    <property type="component" value="Unassembled WGS sequence"/>
</dbReference>
<protein>
    <submittedName>
        <fullName evidence="1">Uncharacterized protein</fullName>
    </submittedName>
</protein>
<dbReference type="RefSeq" id="WP_184950275.1">
    <property type="nucleotide sequence ID" value="NZ_BOMC01000006.1"/>
</dbReference>
<name>A0A7W7CR75_9ACTN</name>
<proteinExistence type="predicted"/>
<dbReference type="AlphaFoldDB" id="A0A7W7CR75"/>
<organism evidence="1 2">
    <name type="scientific">Paractinoplanes abujensis</name>
    <dbReference type="NCBI Taxonomy" id="882441"/>
    <lineage>
        <taxon>Bacteria</taxon>
        <taxon>Bacillati</taxon>
        <taxon>Actinomycetota</taxon>
        <taxon>Actinomycetes</taxon>
        <taxon>Micromonosporales</taxon>
        <taxon>Micromonosporaceae</taxon>
        <taxon>Paractinoplanes</taxon>
    </lineage>
</organism>
<comment type="caution">
    <text evidence="1">The sequence shown here is derived from an EMBL/GenBank/DDBJ whole genome shotgun (WGS) entry which is preliminary data.</text>
</comment>
<dbReference type="EMBL" id="JACHMF010000001">
    <property type="protein sequence ID" value="MBB4691461.1"/>
    <property type="molecule type" value="Genomic_DNA"/>
</dbReference>
<accession>A0A7W7CR75</accession>
<evidence type="ECO:0000313" key="2">
    <source>
        <dbReference type="Proteomes" id="UP000542742"/>
    </source>
</evidence>
<sequence length="68" mass="7305">MAERGDQLGCPVAVWLSAAVRWLVRRGVAECTAQPGCPVAVAERTVAWARSAKTWPSERLGSTTAPRL</sequence>
<reference evidence="1 2" key="1">
    <citation type="submission" date="2020-08" db="EMBL/GenBank/DDBJ databases">
        <title>Sequencing the genomes of 1000 actinobacteria strains.</title>
        <authorList>
            <person name="Klenk H.-P."/>
        </authorList>
    </citation>
    <scope>NUCLEOTIDE SEQUENCE [LARGE SCALE GENOMIC DNA]</scope>
    <source>
        <strain evidence="1 2">DSM 45518</strain>
    </source>
</reference>
<evidence type="ECO:0000313" key="1">
    <source>
        <dbReference type="EMBL" id="MBB4691461.1"/>
    </source>
</evidence>
<keyword evidence="2" id="KW-1185">Reference proteome</keyword>